<dbReference type="PANTHER" id="PTHR10083">
    <property type="entry name" value="KUNITZ-TYPE PROTEASE INHIBITOR-RELATED"/>
    <property type="match status" value="1"/>
</dbReference>
<keyword evidence="5 8" id="KW-0094">Blood coagulation</keyword>
<evidence type="ECO:0000256" key="7">
    <source>
        <dbReference type="ARBA" id="ARBA00023180"/>
    </source>
</evidence>
<dbReference type="OMA" id="TECYQEC"/>
<reference evidence="10 11" key="1">
    <citation type="journal article" date="2011" name="Nature">
        <title>A high-resolution map of human evolutionary constraint using 29 mammals.</title>
        <authorList>
            <person name="Lindblad-Toh K."/>
            <person name="Garber M."/>
            <person name="Zuk O."/>
            <person name="Lin M.F."/>
            <person name="Parker B.J."/>
            <person name="Washietl S."/>
            <person name="Kheradpour P."/>
            <person name="Ernst J."/>
            <person name="Jordan G."/>
            <person name="Mauceli E."/>
            <person name="Ward L.D."/>
            <person name="Lowe C.B."/>
            <person name="Holloway A.K."/>
            <person name="Clamp M."/>
            <person name="Gnerre S."/>
            <person name="Alfoldi J."/>
            <person name="Beal K."/>
            <person name="Chang J."/>
            <person name="Clawson H."/>
            <person name="Cuff J."/>
            <person name="Di Palma F."/>
            <person name="Fitzgerald S."/>
            <person name="Flicek P."/>
            <person name="Guttman M."/>
            <person name="Hubisz M.J."/>
            <person name="Jaffe D.B."/>
            <person name="Jungreis I."/>
            <person name="Kent W.J."/>
            <person name="Kostka D."/>
            <person name="Lara M."/>
            <person name="Martins A.L."/>
            <person name="Massingham T."/>
            <person name="Moltke I."/>
            <person name="Raney B.J."/>
            <person name="Rasmussen M.D."/>
            <person name="Robinson J."/>
            <person name="Stark A."/>
            <person name="Vilella A.J."/>
            <person name="Wen J."/>
            <person name="Xie X."/>
            <person name="Zody M.C."/>
            <person name="Baldwin J."/>
            <person name="Bloom T."/>
            <person name="Chin C.W."/>
            <person name="Heiman D."/>
            <person name="Nicol R."/>
            <person name="Nusbaum C."/>
            <person name="Young S."/>
            <person name="Wilkinson J."/>
            <person name="Worley K.C."/>
            <person name="Kovar C.L."/>
            <person name="Muzny D.M."/>
            <person name="Gibbs R.A."/>
            <person name="Cree A."/>
            <person name="Dihn H.H."/>
            <person name="Fowler G."/>
            <person name="Jhangiani S."/>
            <person name="Joshi V."/>
            <person name="Lee S."/>
            <person name="Lewis L.R."/>
            <person name="Nazareth L.V."/>
            <person name="Okwuonu G."/>
            <person name="Santibanez J."/>
            <person name="Warren W.C."/>
            <person name="Mardis E.R."/>
            <person name="Weinstock G.M."/>
            <person name="Wilson R.K."/>
            <person name="Delehaunty K."/>
            <person name="Dooling D."/>
            <person name="Fronik C."/>
            <person name="Fulton L."/>
            <person name="Fulton B."/>
            <person name="Graves T."/>
            <person name="Minx P."/>
            <person name="Sodergren E."/>
            <person name="Birney E."/>
            <person name="Margulies E.H."/>
            <person name="Herrero J."/>
            <person name="Green E.D."/>
            <person name="Haussler D."/>
            <person name="Siepel A."/>
            <person name="Goldman N."/>
            <person name="Pollard K.S."/>
            <person name="Pedersen J.S."/>
            <person name="Lander E.S."/>
            <person name="Kellis M."/>
        </authorList>
    </citation>
    <scope>NUCLEOTIDE SEQUENCE [LARGE SCALE GENOMIC DNA]</scope>
</reference>
<evidence type="ECO:0000313" key="10">
    <source>
        <dbReference type="Ensembl" id="ENSMLUP00000017197.1"/>
    </source>
</evidence>
<dbReference type="FunCoup" id="G1Q0G5">
    <property type="interactions" value="171"/>
</dbReference>
<keyword evidence="7" id="KW-0325">Glycoprotein</keyword>
<evidence type="ECO:0000256" key="4">
    <source>
        <dbReference type="ARBA" id="ARBA00022900"/>
    </source>
</evidence>
<dbReference type="GO" id="GO:0007596">
    <property type="term" value="P:blood coagulation"/>
    <property type="evidence" value="ECO:0007669"/>
    <property type="project" value="UniProtKB-UniRule"/>
</dbReference>
<dbReference type="Proteomes" id="UP000001074">
    <property type="component" value="Unassembled WGS sequence"/>
</dbReference>
<dbReference type="Ensembl" id="ENSMLUT00000026978.1">
    <property type="protein sequence ID" value="ENSMLUP00000017197.1"/>
    <property type="gene ID" value="ENSMLUG00000030323.1"/>
</dbReference>
<dbReference type="AlphaFoldDB" id="G1Q0G5"/>
<dbReference type="EMBL" id="AAPE02060192">
    <property type="status" value="NOT_ANNOTATED_CDS"/>
    <property type="molecule type" value="Genomic_DNA"/>
</dbReference>
<dbReference type="InterPro" id="IPR020901">
    <property type="entry name" value="Prtase_inh_Kunz-CS"/>
</dbReference>
<dbReference type="EMBL" id="AAPE02060195">
    <property type="status" value="NOT_ANNOTATED_CDS"/>
    <property type="molecule type" value="Genomic_DNA"/>
</dbReference>
<dbReference type="EMBL" id="AAPE02060193">
    <property type="status" value="NOT_ANNOTATED_CDS"/>
    <property type="molecule type" value="Genomic_DNA"/>
</dbReference>
<dbReference type="GO" id="GO:0004867">
    <property type="term" value="F:serine-type endopeptidase inhibitor activity"/>
    <property type="evidence" value="ECO:0007669"/>
    <property type="project" value="UniProtKB-UniRule"/>
</dbReference>
<feature type="signal peptide" evidence="8">
    <location>
        <begin position="1"/>
        <end position="24"/>
    </location>
</feature>
<keyword evidence="3" id="KW-0677">Repeat</keyword>
<dbReference type="eggNOG" id="KOG4295">
    <property type="taxonomic scope" value="Eukaryota"/>
</dbReference>
<dbReference type="InParanoid" id="G1Q0G5"/>
<organism evidence="10 11">
    <name type="scientific">Myotis lucifugus</name>
    <name type="common">Little brown bat</name>
    <dbReference type="NCBI Taxonomy" id="59463"/>
    <lineage>
        <taxon>Eukaryota</taxon>
        <taxon>Metazoa</taxon>
        <taxon>Chordata</taxon>
        <taxon>Craniata</taxon>
        <taxon>Vertebrata</taxon>
        <taxon>Euteleostomi</taxon>
        <taxon>Mammalia</taxon>
        <taxon>Eutheria</taxon>
        <taxon>Laurasiatheria</taxon>
        <taxon>Chiroptera</taxon>
        <taxon>Yangochiroptera</taxon>
        <taxon>Vespertilionidae</taxon>
        <taxon>Myotis</taxon>
    </lineage>
</organism>
<evidence type="ECO:0000256" key="6">
    <source>
        <dbReference type="ARBA" id="ARBA00023157"/>
    </source>
</evidence>
<comment type="subcellular location">
    <subcellularLocation>
        <location evidence="8">Secreted</location>
    </subcellularLocation>
</comment>
<keyword evidence="8" id="KW-0732">Signal</keyword>
<sequence length="284" mass="32291">MRKTTLLWASVCLLLSGAFRPLDAAPEREDEEDADGTDVQPPGRPGFCFLESEVGPCLAHLKRYFYNHRSGRCEEFGYGGCQGNQNNFETEADCQRSCGDPEPQNCSWRYYLSLWRPGFCFLESEVGPCLAHLKRYFYNHRSGRCEEFGYGGCQGNQNNFETEADCQRSCGDPVNLIETSQVSIAINIVDGVHKEPHSCRRLPASSVMRPDFCLLEAEVGPCRANIKRYFYNHGSGRCEEFWYGGCDENLNNFETKADCHRYCGDPGASVLLSLHYVSWRFKRK</sequence>
<dbReference type="FunFam" id="4.10.410.10:FF:000020">
    <property type="entry name" value="Collagen, type VI, alpha 3"/>
    <property type="match status" value="1"/>
</dbReference>
<evidence type="ECO:0000256" key="3">
    <source>
        <dbReference type="ARBA" id="ARBA00022737"/>
    </source>
</evidence>
<dbReference type="InterPro" id="IPR036880">
    <property type="entry name" value="Kunitz_BPTI_sf"/>
</dbReference>
<dbReference type="Gene3D" id="4.10.410.10">
    <property type="entry name" value="Pancreatic trypsin inhibitor Kunitz domain"/>
    <property type="match status" value="3"/>
</dbReference>
<reference evidence="10" key="3">
    <citation type="submission" date="2025-09" db="UniProtKB">
        <authorList>
            <consortium name="Ensembl"/>
        </authorList>
    </citation>
    <scope>IDENTIFICATION</scope>
</reference>
<feature type="chain" id="PRO_5011023918" description="Tissue factor pathway inhibitor" evidence="8">
    <location>
        <begin position="25"/>
        <end position="284"/>
    </location>
</feature>
<dbReference type="STRING" id="59463.ENSMLUP00000017197"/>
<dbReference type="SUPFAM" id="SSF57362">
    <property type="entry name" value="BPTI-like"/>
    <property type="match status" value="3"/>
</dbReference>
<accession>G1Q0G5</accession>
<evidence type="ECO:0000256" key="1">
    <source>
        <dbReference type="ARBA" id="ARBA00022690"/>
    </source>
</evidence>
<dbReference type="PANTHER" id="PTHR10083:SF374">
    <property type="entry name" value="BPTI_KUNITZ INHIBITOR DOMAIN-CONTAINING PROTEIN"/>
    <property type="match status" value="1"/>
</dbReference>
<dbReference type="PROSITE" id="PS50279">
    <property type="entry name" value="BPTI_KUNITZ_2"/>
    <property type="match status" value="3"/>
</dbReference>
<proteinExistence type="predicted"/>
<keyword evidence="11" id="KW-1185">Reference proteome</keyword>
<dbReference type="GeneTree" id="ENSGT00940000160767"/>
<dbReference type="GO" id="GO:0005615">
    <property type="term" value="C:extracellular space"/>
    <property type="evidence" value="ECO:0007669"/>
    <property type="project" value="TreeGrafter"/>
</dbReference>
<dbReference type="PROSITE" id="PS00280">
    <property type="entry name" value="BPTI_KUNITZ_1"/>
    <property type="match status" value="3"/>
</dbReference>
<evidence type="ECO:0000256" key="5">
    <source>
        <dbReference type="ARBA" id="ARBA00023084"/>
    </source>
</evidence>
<evidence type="ECO:0000259" key="9">
    <source>
        <dbReference type="PROSITE" id="PS50279"/>
    </source>
</evidence>
<dbReference type="CDD" id="cd00109">
    <property type="entry name" value="Kunitz-type"/>
    <property type="match status" value="3"/>
</dbReference>
<feature type="domain" description="BPTI/Kunitz inhibitor" evidence="9">
    <location>
        <begin position="120"/>
        <end position="170"/>
    </location>
</feature>
<keyword evidence="1 8" id="KW-0646">Protease inhibitor</keyword>
<dbReference type="PRINTS" id="PR00759">
    <property type="entry name" value="BASICPTASE"/>
</dbReference>
<dbReference type="EMBL" id="AAPE02060194">
    <property type="status" value="NOT_ANNOTATED_CDS"/>
    <property type="molecule type" value="Genomic_DNA"/>
</dbReference>
<dbReference type="InterPro" id="IPR002223">
    <property type="entry name" value="Kunitz_BPTI"/>
</dbReference>
<evidence type="ECO:0000313" key="11">
    <source>
        <dbReference type="Proteomes" id="UP000001074"/>
    </source>
</evidence>
<keyword evidence="2 8" id="KW-0356">Hemostasis</keyword>
<evidence type="ECO:0000256" key="8">
    <source>
        <dbReference type="PIRNR" id="PIRNR001620"/>
    </source>
</evidence>
<keyword evidence="6" id="KW-1015">Disulfide bond</keyword>
<evidence type="ECO:0000256" key="2">
    <source>
        <dbReference type="ARBA" id="ARBA00022696"/>
    </source>
</evidence>
<dbReference type="Pfam" id="PF00014">
    <property type="entry name" value="Kunitz_BPTI"/>
    <property type="match status" value="3"/>
</dbReference>
<dbReference type="SMART" id="SM00131">
    <property type="entry name" value="KU"/>
    <property type="match status" value="3"/>
</dbReference>
<dbReference type="HOGENOM" id="CLU_058441_2_0_1"/>
<name>G1Q0G5_MYOLU</name>
<keyword evidence="4 8" id="KW-0722">Serine protease inhibitor</keyword>
<dbReference type="InterPro" id="IPR050098">
    <property type="entry name" value="TFPI/VKTCI-like"/>
</dbReference>
<reference evidence="10" key="2">
    <citation type="submission" date="2025-08" db="UniProtKB">
        <authorList>
            <consortium name="Ensembl"/>
        </authorList>
    </citation>
    <scope>IDENTIFICATION</scope>
</reference>
<protein>
    <recommendedName>
        <fullName evidence="8">Tissue factor pathway inhibitor</fullName>
    </recommendedName>
</protein>
<feature type="domain" description="BPTI/Kunitz inhibitor" evidence="9">
    <location>
        <begin position="213"/>
        <end position="263"/>
    </location>
</feature>
<feature type="domain" description="BPTI/Kunitz inhibitor" evidence="9">
    <location>
        <begin position="48"/>
        <end position="98"/>
    </location>
</feature>
<dbReference type="InterPro" id="IPR008296">
    <property type="entry name" value="TFPI-like"/>
</dbReference>
<dbReference type="PIRSF" id="PIRSF001620">
    <property type="entry name" value="TFPI"/>
    <property type="match status" value="1"/>
</dbReference>